<evidence type="ECO:0000256" key="6">
    <source>
        <dbReference type="ARBA" id="ARBA00022927"/>
    </source>
</evidence>
<keyword evidence="4" id="KW-0813">Transport</keyword>
<protein>
    <recommendedName>
        <fullName evidence="3">Flagellar assembly protein FliH</fullName>
    </recommendedName>
</protein>
<keyword evidence="9" id="KW-0282">Flagellum</keyword>
<dbReference type="AlphaFoldDB" id="A0A517WW76"/>
<proteinExistence type="inferred from homology"/>
<dbReference type="SUPFAM" id="SSF160527">
    <property type="entry name" value="V-type ATPase subunit E-like"/>
    <property type="match status" value="1"/>
</dbReference>
<keyword evidence="6" id="KW-0653">Protein transport</keyword>
<keyword evidence="5" id="KW-1005">Bacterial flagellum biogenesis</keyword>
<keyword evidence="7" id="KW-1006">Bacterial flagellum protein export</keyword>
<evidence type="ECO:0000259" key="8">
    <source>
        <dbReference type="Pfam" id="PF02108"/>
    </source>
</evidence>
<evidence type="ECO:0000256" key="7">
    <source>
        <dbReference type="ARBA" id="ARBA00023225"/>
    </source>
</evidence>
<accession>A0A517WW76</accession>
<feature type="domain" description="Flagellar assembly protein FliH/Type III secretion system HrpE" evidence="8">
    <location>
        <begin position="130"/>
        <end position="254"/>
    </location>
</feature>
<dbReference type="Proteomes" id="UP000318384">
    <property type="component" value="Chromosome"/>
</dbReference>
<dbReference type="PANTHER" id="PTHR34982">
    <property type="entry name" value="YOP PROTEINS TRANSLOCATION PROTEIN L"/>
    <property type="match status" value="1"/>
</dbReference>
<keyword evidence="10" id="KW-1185">Reference proteome</keyword>
<keyword evidence="9" id="KW-0969">Cilium</keyword>
<evidence type="ECO:0000256" key="3">
    <source>
        <dbReference type="ARBA" id="ARBA00016507"/>
    </source>
</evidence>
<organism evidence="9 10">
    <name type="scientific">Gimesia aquarii</name>
    <dbReference type="NCBI Taxonomy" id="2527964"/>
    <lineage>
        <taxon>Bacteria</taxon>
        <taxon>Pseudomonadati</taxon>
        <taxon>Planctomycetota</taxon>
        <taxon>Planctomycetia</taxon>
        <taxon>Planctomycetales</taxon>
        <taxon>Planctomycetaceae</taxon>
        <taxon>Gimesia</taxon>
    </lineage>
</organism>
<name>A0A517WW76_9PLAN</name>
<gene>
    <name evidence="9" type="ORF">V202x_28980</name>
</gene>
<sequence length="262" mass="29552">MISYERNVISLRLELKIFLLIKVVSMVELETAKLLKAEAFRSLGSKIAYNFNDIEKRCEEYILNVRNQTRQMIIDAHQEAEQIKQEAFLAGKQQGLEEAQHEVEASIQSRSEEIASRSVEERLGTIYPAMQAAVEGLQNEQVNWRKTWDAMAVDICLCIAEKLIRHELKSHPESVNVMMSEALKLASGTQHIRFHMNPSDVAQLGEGTKAFITNLTGCQSCEVIEDESISSGGCFIETQHGTIDATIEAQLERISQELIIQN</sequence>
<dbReference type="PANTHER" id="PTHR34982:SF1">
    <property type="entry name" value="FLAGELLAR ASSEMBLY PROTEIN FLIH"/>
    <property type="match status" value="1"/>
</dbReference>
<evidence type="ECO:0000313" key="10">
    <source>
        <dbReference type="Proteomes" id="UP000318384"/>
    </source>
</evidence>
<evidence type="ECO:0000256" key="5">
    <source>
        <dbReference type="ARBA" id="ARBA00022795"/>
    </source>
</evidence>
<evidence type="ECO:0000256" key="4">
    <source>
        <dbReference type="ARBA" id="ARBA00022448"/>
    </source>
</evidence>
<reference evidence="9 10" key="1">
    <citation type="submission" date="2019-03" db="EMBL/GenBank/DDBJ databases">
        <title>Deep-cultivation of Planctomycetes and their phenomic and genomic characterization uncovers novel biology.</title>
        <authorList>
            <person name="Wiegand S."/>
            <person name="Jogler M."/>
            <person name="Boedeker C."/>
            <person name="Pinto D."/>
            <person name="Vollmers J."/>
            <person name="Rivas-Marin E."/>
            <person name="Kohn T."/>
            <person name="Peeters S.H."/>
            <person name="Heuer A."/>
            <person name="Rast P."/>
            <person name="Oberbeckmann S."/>
            <person name="Bunk B."/>
            <person name="Jeske O."/>
            <person name="Meyerdierks A."/>
            <person name="Storesund J.E."/>
            <person name="Kallscheuer N."/>
            <person name="Luecker S."/>
            <person name="Lage O.M."/>
            <person name="Pohl T."/>
            <person name="Merkel B.J."/>
            <person name="Hornburger P."/>
            <person name="Mueller R.-W."/>
            <person name="Bruemmer F."/>
            <person name="Labrenz M."/>
            <person name="Spormann A.M."/>
            <person name="Op den Camp H."/>
            <person name="Overmann J."/>
            <person name="Amann R."/>
            <person name="Jetten M.S.M."/>
            <person name="Mascher T."/>
            <person name="Medema M.H."/>
            <person name="Devos D.P."/>
            <person name="Kaster A.-K."/>
            <person name="Ovreas L."/>
            <person name="Rohde M."/>
            <person name="Galperin M.Y."/>
            <person name="Jogler C."/>
        </authorList>
    </citation>
    <scope>NUCLEOTIDE SEQUENCE [LARGE SCALE GENOMIC DNA]</scope>
    <source>
        <strain evidence="9 10">V202</strain>
    </source>
</reference>
<dbReference type="InterPro" id="IPR018035">
    <property type="entry name" value="Flagellar_FliH/T3SS_HrpE"/>
</dbReference>
<comment type="similarity">
    <text evidence="2">Belongs to the FliH family.</text>
</comment>
<dbReference type="InterPro" id="IPR051472">
    <property type="entry name" value="T3SS_Stator/FliH"/>
</dbReference>
<evidence type="ECO:0000313" key="9">
    <source>
        <dbReference type="EMBL" id="QDU09523.1"/>
    </source>
</evidence>
<dbReference type="GO" id="GO:0005829">
    <property type="term" value="C:cytosol"/>
    <property type="evidence" value="ECO:0007669"/>
    <property type="project" value="TreeGrafter"/>
</dbReference>
<dbReference type="GO" id="GO:0044781">
    <property type="term" value="P:bacterial-type flagellum organization"/>
    <property type="evidence" value="ECO:0007669"/>
    <property type="project" value="UniProtKB-KW"/>
</dbReference>
<dbReference type="GO" id="GO:0015031">
    <property type="term" value="P:protein transport"/>
    <property type="evidence" value="ECO:0007669"/>
    <property type="project" value="UniProtKB-KW"/>
</dbReference>
<evidence type="ECO:0000256" key="1">
    <source>
        <dbReference type="ARBA" id="ARBA00003041"/>
    </source>
</evidence>
<dbReference type="EMBL" id="CP037422">
    <property type="protein sequence ID" value="QDU09523.1"/>
    <property type="molecule type" value="Genomic_DNA"/>
</dbReference>
<evidence type="ECO:0000256" key="2">
    <source>
        <dbReference type="ARBA" id="ARBA00006602"/>
    </source>
</evidence>
<dbReference type="Pfam" id="PF02108">
    <property type="entry name" value="FliH"/>
    <property type="match status" value="1"/>
</dbReference>
<comment type="function">
    <text evidence="1">Needed for flagellar regrowth and assembly.</text>
</comment>
<keyword evidence="9" id="KW-0966">Cell projection</keyword>